<gene>
    <name evidence="2" type="ORF">V5O48_014918</name>
</gene>
<reference evidence="2 3" key="1">
    <citation type="submission" date="2024-02" db="EMBL/GenBank/DDBJ databases">
        <title>A draft genome for the cacao thread blight pathogen Marasmius crinis-equi.</title>
        <authorList>
            <person name="Cohen S.P."/>
            <person name="Baruah I.K."/>
            <person name="Amoako-Attah I."/>
            <person name="Bukari Y."/>
            <person name="Meinhardt L.W."/>
            <person name="Bailey B.A."/>
        </authorList>
    </citation>
    <scope>NUCLEOTIDE SEQUENCE [LARGE SCALE GENOMIC DNA]</scope>
    <source>
        <strain evidence="2 3">GH-76</strain>
    </source>
</reference>
<evidence type="ECO:0000313" key="2">
    <source>
        <dbReference type="EMBL" id="KAL0567077.1"/>
    </source>
</evidence>
<keyword evidence="3" id="KW-1185">Reference proteome</keyword>
<sequence length="206" mass="22638">MSFCFRAWQIDYSVVGKNMISDLGFGFAEVCLGEGEGWKGLKPVRASTVRLKVKVNVHLRQKQRVEARPYLRDGNATTRTLPPQALIAALVLVLANAADIRALYERVSRTHDSQDGGYVPGIARSLDLSLTPFSMGDNRKQVWRTALNAELLIDISNVPIHGISIDEEHGVLHAVLRRRLEAPHELYSNPTGKGGGHGGEDDDDDG</sequence>
<protein>
    <submittedName>
        <fullName evidence="2">Uncharacterized protein</fullName>
    </submittedName>
</protein>
<organism evidence="2 3">
    <name type="scientific">Marasmius crinis-equi</name>
    <dbReference type="NCBI Taxonomy" id="585013"/>
    <lineage>
        <taxon>Eukaryota</taxon>
        <taxon>Fungi</taxon>
        <taxon>Dikarya</taxon>
        <taxon>Basidiomycota</taxon>
        <taxon>Agaricomycotina</taxon>
        <taxon>Agaricomycetes</taxon>
        <taxon>Agaricomycetidae</taxon>
        <taxon>Agaricales</taxon>
        <taxon>Marasmiineae</taxon>
        <taxon>Marasmiaceae</taxon>
        <taxon>Marasmius</taxon>
    </lineage>
</organism>
<dbReference type="EMBL" id="JBAHYK010001682">
    <property type="protein sequence ID" value="KAL0567077.1"/>
    <property type="molecule type" value="Genomic_DNA"/>
</dbReference>
<evidence type="ECO:0000256" key="1">
    <source>
        <dbReference type="SAM" id="MobiDB-lite"/>
    </source>
</evidence>
<dbReference type="Proteomes" id="UP001465976">
    <property type="component" value="Unassembled WGS sequence"/>
</dbReference>
<name>A0ABR3EWA2_9AGAR</name>
<proteinExistence type="predicted"/>
<accession>A0ABR3EWA2</accession>
<comment type="caution">
    <text evidence="2">The sequence shown here is derived from an EMBL/GenBank/DDBJ whole genome shotgun (WGS) entry which is preliminary data.</text>
</comment>
<evidence type="ECO:0000313" key="3">
    <source>
        <dbReference type="Proteomes" id="UP001465976"/>
    </source>
</evidence>
<feature type="region of interest" description="Disordered" evidence="1">
    <location>
        <begin position="185"/>
        <end position="206"/>
    </location>
</feature>